<feature type="region of interest" description="Disordered" evidence="2">
    <location>
        <begin position="1172"/>
        <end position="1199"/>
    </location>
</feature>
<dbReference type="EMBL" id="CAVLEF010000011">
    <property type="protein sequence ID" value="CAK1549112.1"/>
    <property type="molecule type" value="Genomic_DNA"/>
</dbReference>
<feature type="compositionally biased region" description="Basic and acidic residues" evidence="2">
    <location>
        <begin position="209"/>
        <end position="223"/>
    </location>
</feature>
<dbReference type="Pfam" id="PF00498">
    <property type="entry name" value="FHA"/>
    <property type="match status" value="1"/>
</dbReference>
<feature type="region of interest" description="Disordered" evidence="2">
    <location>
        <begin position="402"/>
        <end position="423"/>
    </location>
</feature>
<comment type="caution">
    <text evidence="4">The sequence shown here is derived from an EMBL/GenBank/DDBJ whole genome shotgun (WGS) entry which is preliminary data.</text>
</comment>
<dbReference type="Gene3D" id="2.60.200.20">
    <property type="match status" value="1"/>
</dbReference>
<evidence type="ECO:0000313" key="5">
    <source>
        <dbReference type="Proteomes" id="UP001497472"/>
    </source>
</evidence>
<dbReference type="InterPro" id="IPR000253">
    <property type="entry name" value="FHA_dom"/>
</dbReference>
<feature type="compositionally biased region" description="Basic and acidic residues" evidence="2">
    <location>
        <begin position="1379"/>
        <end position="1393"/>
    </location>
</feature>
<feature type="compositionally biased region" description="Basic and acidic residues" evidence="2">
    <location>
        <begin position="1340"/>
        <end position="1358"/>
    </location>
</feature>
<dbReference type="PANTHER" id="PTHR12156">
    <property type="entry name" value="PLECKSTRIN HOMOLOGY-LIKE DOMAIN, FAMILY B, MEMBER 3"/>
    <property type="match status" value="1"/>
</dbReference>
<dbReference type="InterPro" id="IPR011993">
    <property type="entry name" value="PH-like_dom_sf"/>
</dbReference>
<dbReference type="SUPFAM" id="SSF50729">
    <property type="entry name" value="PH domain-like"/>
    <property type="match status" value="1"/>
</dbReference>
<feature type="region of interest" description="Disordered" evidence="2">
    <location>
        <begin position="1307"/>
        <end position="1326"/>
    </location>
</feature>
<evidence type="ECO:0000313" key="4">
    <source>
        <dbReference type="EMBL" id="CAK1549112.1"/>
    </source>
</evidence>
<feature type="region of interest" description="Disordered" evidence="2">
    <location>
        <begin position="1340"/>
        <end position="1393"/>
    </location>
</feature>
<feature type="region of interest" description="Disordered" evidence="2">
    <location>
        <begin position="1588"/>
        <end position="1617"/>
    </location>
</feature>
<evidence type="ECO:0000256" key="1">
    <source>
        <dbReference type="SAM" id="Coils"/>
    </source>
</evidence>
<feature type="region of interest" description="Disordered" evidence="2">
    <location>
        <begin position="1507"/>
        <end position="1541"/>
    </location>
</feature>
<proteinExistence type="predicted"/>
<feature type="coiled-coil region" evidence="1">
    <location>
        <begin position="574"/>
        <end position="606"/>
    </location>
</feature>
<dbReference type="SUPFAM" id="SSF49879">
    <property type="entry name" value="SMAD/FHA domain"/>
    <property type="match status" value="1"/>
</dbReference>
<dbReference type="FunFam" id="2.60.200.20:FF:000004">
    <property type="entry name" value="pleckstrin homology-like domain family B member 1 isoform X1"/>
    <property type="match status" value="1"/>
</dbReference>
<feature type="compositionally biased region" description="Basic and acidic residues" evidence="2">
    <location>
        <begin position="1596"/>
        <end position="1612"/>
    </location>
</feature>
<feature type="region of interest" description="Disordered" evidence="2">
    <location>
        <begin position="198"/>
        <end position="224"/>
    </location>
</feature>
<feature type="coiled-coil region" evidence="1">
    <location>
        <begin position="894"/>
        <end position="957"/>
    </location>
</feature>
<reference evidence="4 5" key="1">
    <citation type="submission" date="2023-11" db="EMBL/GenBank/DDBJ databases">
        <authorList>
            <person name="Okamura Y."/>
        </authorList>
    </citation>
    <scope>NUCLEOTIDE SEQUENCE [LARGE SCALE GENOMIC DNA]</scope>
</reference>
<protein>
    <recommendedName>
        <fullName evidence="3">FHA domain-containing protein</fullName>
    </recommendedName>
</protein>
<evidence type="ECO:0000259" key="3">
    <source>
        <dbReference type="Pfam" id="PF00498"/>
    </source>
</evidence>
<accession>A0AAV1JI82</accession>
<keyword evidence="1" id="KW-0175">Coiled coil</keyword>
<feature type="domain" description="FHA" evidence="3">
    <location>
        <begin position="55"/>
        <end position="117"/>
    </location>
</feature>
<feature type="compositionally biased region" description="Basic and acidic residues" evidence="2">
    <location>
        <begin position="1507"/>
        <end position="1526"/>
    </location>
</feature>
<gene>
    <name evidence="4" type="ORF">LNINA_LOCUS8442</name>
</gene>
<sequence length="1799" mass="207010">MSGLQTRADDPINGVDVREQGSALRVATNTPHLVSLGTGRLSTAVTLHPIKQGRVTIGSDPTCDIYVVGTGVASVHCRVENSHGVVTLYPVSGSTLLDGLSVDKPTRLSQGSMLTIGRSNYLRFNHPEEAKLMKSVLPSGHVSMAPIQFQPNEQCISPGYINHTEANQCYQNTNHKIYKDNSLMQLDQELDMTLKEMSRKKPPTVPRKPYRDDTSDSEQEARPKIGSIMAKVSKFEYYAKQQKIGRSQFYTSHENEISPKVFSANSLTVNTPAKDVLGNRNIPNYMNKIKQEPKMIVLSENNSLDPKNCSYANVAVRKAKIDDIVRNFDDTKLKKVNNDQQSRPDNHIYGKINVDRRDVDKEIHNSCKSTQEFKSPQDPVKNQVYNNHQGAYKSYQDSFITQDSYKSPHSSHRCQDQDKSPTETYTKNVTTLDVSDLHQSRSDYGRLCDVKPSSTFDRNPQYSPVYSNYGYERSFEAESKRKQETRDHENTIDAKIINLEKQMKESYDDLKRELVKMADSVASIRNQNISAPIQNSSVIMVGNDLNYKQINEIQAKSEIYNTVIRKIDKLFYGMAYQERLKEEEQKEAETARLEEILNMCAEYEKQITSGIPITPTEKRSHNKIITNGSLPRSVVVNNPNFVQTSDGYYKFDTSHNRNNVMSQSLPIQRNLSSYENFTSQPVEPATPEITIHENNYENVGRMDEIGIPVFDDVQRNLSSPLLIRKMNQNGPVLNSPIGSPYENVYFKNNLGFKPKSPNTQSPRTRIKTTFAHKNLPSPQYFIFPTPPPKNSNPLENQIQSEALNMQVHCENIQNEEVLNKENQNGERNFTGIEKQLSLEEEIPMIDDSDITNDIEFRYSKIIKDTEEKPLTKNKSFDDVKKELMADIPELEQFENELKNNRENAIRNITEEVKKMDLEADSIDSILDDNVEELKSKSEHLKEERKKLVAEIHDIKCKMTEIRSQEDDILRELEMEKALIKGEYDSEIAILNIEQKKKANLNEQVRQVEEEIKQMKDRQETRQNEMRDRVEIATLKVERIEKDLKESAGTFEELQNAQDILDNESKIFEDLEFQHLEEESELLSNKEDLQNELILLNKKIEAQKTRILTLKSEANNNLTSALEETKILQAEYVRLLNQVEELTIQVQSIEKELKPIVAKLNFIERTQSPDSAFYTDQTRAKSGEFGYSPSSDSDDNDVSKISNFEDHTKQLTDKFNSIDQMSQSMIVDIERRVTDIDPIDMDKYESPSKSSTSKEKKGFWERNFDSLKRKNSKKKDKVDIMSQSLNENMFYNDNIEGDTLDKFNSLRHSKKNKKDSGPVKSNSSSKIPTFAALGKIIKKDSLKRKDSTKKDNDENDGKNRYVKHLKPQTDNKYVKAKSLSPDKNKEESIKEENEDEIRHNTLDFRKMEKEKILHRKSCGDEPNLRSDFQKITDSGKIPSQDDIDRISKVTMDAPILSSDTDMNSLGKKTLDSLMEIERKRIEMLEEQGCQVIENEREKIEALKRRAQDETKKLWHERNSAKTPDRDPFQTSSCPPNETDRCQLSIEFDSSRDESKYYGSVHEDMSTDDALNVTGSTIFEESSGFLSSSIEELQVRNSRTESTEDEKHSDDSRPLSHASDFSRDNILSLTNAPRRSRRGTTSEWQRPLTRYLPVDRDDFDLRRHVESAGHQIELCPYVTINSSSCRGYLHKLGAKFHTWSKRWFVFDRESKTFVYFWDKTEKKPRGGRLFSGNRGSLPRPREHLEIAEPTNYVYRENPSETVLPHGTFRRSRKNMDRRHIHRSPGVHGISRMIDILSTLAE</sequence>
<name>A0AAV1JI82_9NEOP</name>
<feature type="coiled-coil region" evidence="1">
    <location>
        <begin position="990"/>
        <end position="1151"/>
    </location>
</feature>
<feature type="region of interest" description="Disordered" evidence="2">
    <location>
        <begin position="1237"/>
        <end position="1256"/>
    </location>
</feature>
<dbReference type="PANTHER" id="PTHR12156:SF5">
    <property type="entry name" value="FI18040P1"/>
    <property type="match status" value="1"/>
</dbReference>
<organism evidence="4 5">
    <name type="scientific">Leptosia nina</name>
    <dbReference type="NCBI Taxonomy" id="320188"/>
    <lineage>
        <taxon>Eukaryota</taxon>
        <taxon>Metazoa</taxon>
        <taxon>Ecdysozoa</taxon>
        <taxon>Arthropoda</taxon>
        <taxon>Hexapoda</taxon>
        <taxon>Insecta</taxon>
        <taxon>Pterygota</taxon>
        <taxon>Neoptera</taxon>
        <taxon>Endopterygota</taxon>
        <taxon>Lepidoptera</taxon>
        <taxon>Glossata</taxon>
        <taxon>Ditrysia</taxon>
        <taxon>Papilionoidea</taxon>
        <taxon>Pieridae</taxon>
        <taxon>Pierinae</taxon>
        <taxon>Leptosia</taxon>
    </lineage>
</organism>
<dbReference type="InterPro" id="IPR052212">
    <property type="entry name" value="PH-like_domain"/>
</dbReference>
<keyword evidence="5" id="KW-1185">Reference proteome</keyword>
<evidence type="ECO:0000256" key="2">
    <source>
        <dbReference type="SAM" id="MobiDB-lite"/>
    </source>
</evidence>
<dbReference type="InterPro" id="IPR008984">
    <property type="entry name" value="SMAD_FHA_dom_sf"/>
</dbReference>
<dbReference type="Proteomes" id="UP001497472">
    <property type="component" value="Unassembled WGS sequence"/>
</dbReference>
<dbReference type="Gene3D" id="2.30.29.30">
    <property type="entry name" value="Pleckstrin-homology domain (PH domain)/Phosphotyrosine-binding domain (PTB)"/>
    <property type="match status" value="1"/>
</dbReference>